<evidence type="ECO:0000256" key="5">
    <source>
        <dbReference type="SAM" id="Phobius"/>
    </source>
</evidence>
<feature type="transmembrane region" description="Helical" evidence="5">
    <location>
        <begin position="71"/>
        <end position="91"/>
    </location>
</feature>
<dbReference type="InterPro" id="IPR020846">
    <property type="entry name" value="MFS_dom"/>
</dbReference>
<comment type="subcellular location">
    <subcellularLocation>
        <location evidence="1">Membrane</location>
        <topology evidence="1">Multi-pass membrane protein</topology>
    </subcellularLocation>
</comment>
<accession>A0ABU6VGK7</accession>
<sequence length="105" mass="11297">MAHAEDPEDARSLRQPLVNDNPRNDGSMFVLLCVLVVCLGPLQFGFTIGYSSPTQSDLIRDLDLSISQFSLFGSLCNIGAMVGATASGHIADYLGRKGMGYEDVQ</sequence>
<evidence type="ECO:0000313" key="7">
    <source>
        <dbReference type="EMBL" id="MED6171093.1"/>
    </source>
</evidence>
<gene>
    <name evidence="7" type="ORF">PIB30_037475</name>
</gene>
<reference evidence="7 8" key="1">
    <citation type="journal article" date="2023" name="Plants (Basel)">
        <title>Bridging the Gap: Combining Genomics and Transcriptomics Approaches to Understand Stylosanthes scabra, an Orphan Legume from the Brazilian Caatinga.</title>
        <authorList>
            <person name="Ferreira-Neto J.R.C."/>
            <person name="da Silva M.D."/>
            <person name="Binneck E."/>
            <person name="de Melo N.F."/>
            <person name="da Silva R.H."/>
            <person name="de Melo A.L.T.M."/>
            <person name="Pandolfi V."/>
            <person name="Bustamante F.O."/>
            <person name="Brasileiro-Vidal A.C."/>
            <person name="Benko-Iseppon A.M."/>
        </authorList>
    </citation>
    <scope>NUCLEOTIDE SEQUENCE [LARGE SCALE GENOMIC DNA]</scope>
    <source>
        <tissue evidence="7">Leaves</tissue>
    </source>
</reference>
<dbReference type="PANTHER" id="PTHR48021">
    <property type="match status" value="1"/>
</dbReference>
<name>A0ABU6VGK7_9FABA</name>
<feature type="transmembrane region" description="Helical" evidence="5">
    <location>
        <begin position="29"/>
        <end position="51"/>
    </location>
</feature>
<dbReference type="SUPFAM" id="SSF103473">
    <property type="entry name" value="MFS general substrate transporter"/>
    <property type="match status" value="1"/>
</dbReference>
<evidence type="ECO:0000256" key="3">
    <source>
        <dbReference type="ARBA" id="ARBA00022597"/>
    </source>
</evidence>
<evidence type="ECO:0000313" key="8">
    <source>
        <dbReference type="Proteomes" id="UP001341840"/>
    </source>
</evidence>
<dbReference type="InterPro" id="IPR036259">
    <property type="entry name" value="MFS_trans_sf"/>
</dbReference>
<keyword evidence="3" id="KW-0813">Transport</keyword>
<organism evidence="7 8">
    <name type="scientific">Stylosanthes scabra</name>
    <dbReference type="NCBI Taxonomy" id="79078"/>
    <lineage>
        <taxon>Eukaryota</taxon>
        <taxon>Viridiplantae</taxon>
        <taxon>Streptophyta</taxon>
        <taxon>Embryophyta</taxon>
        <taxon>Tracheophyta</taxon>
        <taxon>Spermatophyta</taxon>
        <taxon>Magnoliopsida</taxon>
        <taxon>eudicotyledons</taxon>
        <taxon>Gunneridae</taxon>
        <taxon>Pentapetalae</taxon>
        <taxon>rosids</taxon>
        <taxon>fabids</taxon>
        <taxon>Fabales</taxon>
        <taxon>Fabaceae</taxon>
        <taxon>Papilionoideae</taxon>
        <taxon>50 kb inversion clade</taxon>
        <taxon>dalbergioids sensu lato</taxon>
        <taxon>Dalbergieae</taxon>
        <taxon>Pterocarpus clade</taxon>
        <taxon>Stylosanthes</taxon>
    </lineage>
</organism>
<evidence type="ECO:0000256" key="4">
    <source>
        <dbReference type="SAM" id="MobiDB-lite"/>
    </source>
</evidence>
<keyword evidence="5" id="KW-0812">Transmembrane</keyword>
<keyword evidence="8" id="KW-1185">Reference proteome</keyword>
<dbReference type="PROSITE" id="PS50850">
    <property type="entry name" value="MFS"/>
    <property type="match status" value="1"/>
</dbReference>
<keyword evidence="3" id="KW-0762">Sugar transport</keyword>
<evidence type="ECO:0000256" key="1">
    <source>
        <dbReference type="ARBA" id="ARBA00004141"/>
    </source>
</evidence>
<dbReference type="PANTHER" id="PTHR48021:SF58">
    <property type="entry name" value="SUGAR PORTER (SP) FAMILY MFS TRANSPORTER"/>
    <property type="match status" value="1"/>
</dbReference>
<dbReference type="InterPro" id="IPR050549">
    <property type="entry name" value="MFS_Trehalose_Transporter"/>
</dbReference>
<feature type="region of interest" description="Disordered" evidence="4">
    <location>
        <begin position="1"/>
        <end position="22"/>
    </location>
</feature>
<dbReference type="Proteomes" id="UP001341840">
    <property type="component" value="Unassembled WGS sequence"/>
</dbReference>
<dbReference type="Gene3D" id="1.20.1250.20">
    <property type="entry name" value="MFS general substrate transporter like domains"/>
    <property type="match status" value="1"/>
</dbReference>
<keyword evidence="5" id="KW-0472">Membrane</keyword>
<comment type="similarity">
    <text evidence="2">Belongs to the major facilitator superfamily. Sugar transporter (TC 2.A.1.1) family.</text>
</comment>
<proteinExistence type="inferred from homology"/>
<protein>
    <recommendedName>
        <fullName evidence="6">Major facilitator superfamily (MFS) profile domain-containing protein</fullName>
    </recommendedName>
</protein>
<comment type="caution">
    <text evidence="7">The sequence shown here is derived from an EMBL/GenBank/DDBJ whole genome shotgun (WGS) entry which is preliminary data.</text>
</comment>
<dbReference type="EMBL" id="JASCZI010151223">
    <property type="protein sequence ID" value="MED6171093.1"/>
    <property type="molecule type" value="Genomic_DNA"/>
</dbReference>
<evidence type="ECO:0000256" key="2">
    <source>
        <dbReference type="ARBA" id="ARBA00010992"/>
    </source>
</evidence>
<evidence type="ECO:0000259" key="6">
    <source>
        <dbReference type="PROSITE" id="PS50850"/>
    </source>
</evidence>
<feature type="domain" description="Major facilitator superfamily (MFS) profile" evidence="6">
    <location>
        <begin position="33"/>
        <end position="105"/>
    </location>
</feature>
<keyword evidence="5" id="KW-1133">Transmembrane helix</keyword>